<dbReference type="Gene3D" id="2.40.70.10">
    <property type="entry name" value="Acid Proteases"/>
    <property type="match status" value="1"/>
</dbReference>
<accession>A0A979GX43</accession>
<sequence length="339" mass="38335">MRILFVLFLLSLSASLFAQPVPKDEFINTKEGTSLVSKRIFFNNCKKWIKGGENTPEAAQICACIVSKLDGHYSDADLKALRKEHGQATLSMLMEKDSFYAKMSPDCYSKVWDKNMLFSEQQVAAVKEALKEGIRKSEKDSIDDKKLDAYCDCAVKTMKERKVNTSKWNDLSDPNSFLYNEIAYRCGRVPVKNVSQTTGWTAALAADVHGPDRDTVHVITVDAMTKLKVKLGPFTYIWMLDSGATDLLISDSLALKMMEQHVFSEKDFLGTGTYTIANGKTVDCKVYRVNNVQIGKYTMDNMMLSVGKEVDVFLLGKSFLNKFRRWTVDNKDELLILER</sequence>
<evidence type="ECO:0000256" key="1">
    <source>
        <dbReference type="SAM" id="SignalP"/>
    </source>
</evidence>
<evidence type="ECO:0008006" key="4">
    <source>
        <dbReference type="Google" id="ProtNLM"/>
    </source>
</evidence>
<dbReference type="AlphaFoldDB" id="A0A979GX43"/>
<reference evidence="3" key="1">
    <citation type="submission" date="2009-08" db="EMBL/GenBank/DDBJ databases">
        <title>The complete genome of Chitinophaga pinensis DSM 2588.</title>
        <authorList>
            <consortium name="US DOE Joint Genome Institute (JGI-PGF)"/>
            <person name="Lucas S."/>
            <person name="Copeland A."/>
            <person name="Lapidus A."/>
            <person name="Glavina del Rio T."/>
            <person name="Dalin E."/>
            <person name="Tice H."/>
            <person name="Bruce D."/>
            <person name="Goodwin L."/>
            <person name="Pitluck S."/>
            <person name="Kyrpides N."/>
            <person name="Mavromatis K."/>
            <person name="Ivanova N."/>
            <person name="Mikhailova N."/>
            <person name="Sims D."/>
            <person name="Meinche L."/>
            <person name="Brettin T."/>
            <person name="Detter J.C."/>
            <person name="Han C."/>
            <person name="Larimer F."/>
            <person name="Land M."/>
            <person name="Hauser L."/>
            <person name="Markowitz V."/>
            <person name="Cheng J.-F."/>
            <person name="Hugenholtz P."/>
            <person name="Woyke T."/>
            <person name="Wu D."/>
            <person name="Spring S."/>
            <person name="Klenk H.-P."/>
            <person name="Eisen J.A."/>
        </authorList>
    </citation>
    <scope>NUCLEOTIDE SEQUENCE [LARGE SCALE GENOMIC DNA]</scope>
    <source>
        <strain evidence="3">ATCC 43595 / DSM 2588 / LMG 13176 / NBRC 15968 / NCIMB 11800 / UQM 2034</strain>
    </source>
</reference>
<keyword evidence="1" id="KW-0732">Signal</keyword>
<evidence type="ECO:0000313" key="3">
    <source>
        <dbReference type="Proteomes" id="UP000002215"/>
    </source>
</evidence>
<evidence type="ECO:0000313" key="2">
    <source>
        <dbReference type="EMBL" id="ACU60935.1"/>
    </source>
</evidence>
<proteinExistence type="predicted"/>
<feature type="chain" id="PRO_5038068299" description="Aspartyl protease" evidence="1">
    <location>
        <begin position="19"/>
        <end position="339"/>
    </location>
</feature>
<dbReference type="InterPro" id="IPR034122">
    <property type="entry name" value="Retropepsin-like_bacterial"/>
</dbReference>
<reference evidence="2 3" key="2">
    <citation type="journal article" date="2010" name="Stand. Genomic Sci.">
        <title>Complete genome sequence of Chitinophaga pinensis type strain (UQM 2034).</title>
        <authorList>
            <person name="Glavina Del Rio T."/>
            <person name="Abt B."/>
            <person name="Spring S."/>
            <person name="Lapidus A."/>
            <person name="Nolan M."/>
            <person name="Tice H."/>
            <person name="Copeland A."/>
            <person name="Cheng J.F."/>
            <person name="Chen F."/>
            <person name="Bruce D."/>
            <person name="Goodwin L."/>
            <person name="Pitluck S."/>
            <person name="Ivanova N."/>
            <person name="Mavromatis K."/>
            <person name="Mikhailova N."/>
            <person name="Pati A."/>
            <person name="Chen A."/>
            <person name="Palaniappan K."/>
            <person name="Land M."/>
            <person name="Hauser L."/>
            <person name="Chang Y.J."/>
            <person name="Jeffries C.D."/>
            <person name="Chain P."/>
            <person name="Saunders E."/>
            <person name="Detter J.C."/>
            <person name="Brettin T."/>
            <person name="Rohde M."/>
            <person name="Goker M."/>
            <person name="Bristow J."/>
            <person name="Eisen J.A."/>
            <person name="Markowitz V."/>
            <person name="Hugenholtz P."/>
            <person name="Kyrpides N.C."/>
            <person name="Klenk H.P."/>
            <person name="Lucas S."/>
        </authorList>
    </citation>
    <scope>NUCLEOTIDE SEQUENCE [LARGE SCALE GENOMIC DNA]</scope>
    <source>
        <strain evidence="3">ATCC 43595 / DSM 2588 / LMG 13176 / NBRC 15968 / NCIMB 11800 / UQM 2034</strain>
    </source>
</reference>
<feature type="signal peptide" evidence="1">
    <location>
        <begin position="1"/>
        <end position="18"/>
    </location>
</feature>
<dbReference type="Proteomes" id="UP000002215">
    <property type="component" value="Chromosome"/>
</dbReference>
<dbReference type="Pfam" id="PF13975">
    <property type="entry name" value="gag-asp_proteas"/>
    <property type="match status" value="1"/>
</dbReference>
<name>A0A979GX43_CHIPD</name>
<organism evidence="2 3">
    <name type="scientific">Chitinophaga pinensis (strain ATCC 43595 / DSM 2588 / LMG 13176 / NBRC 15968 / NCIMB 11800 / UQM 2034)</name>
    <dbReference type="NCBI Taxonomy" id="485918"/>
    <lineage>
        <taxon>Bacteria</taxon>
        <taxon>Pseudomonadati</taxon>
        <taxon>Bacteroidota</taxon>
        <taxon>Chitinophagia</taxon>
        <taxon>Chitinophagales</taxon>
        <taxon>Chitinophagaceae</taxon>
        <taxon>Chitinophaga</taxon>
    </lineage>
</organism>
<dbReference type="OrthoDB" id="631889at2"/>
<dbReference type="KEGG" id="cpi:Cpin_3468"/>
<dbReference type="InterPro" id="IPR021109">
    <property type="entry name" value="Peptidase_aspartic_dom_sf"/>
</dbReference>
<dbReference type="RefSeq" id="WP_012791111.1">
    <property type="nucleotide sequence ID" value="NC_013132.1"/>
</dbReference>
<dbReference type="SUPFAM" id="SSF50630">
    <property type="entry name" value="Acid proteases"/>
    <property type="match status" value="1"/>
</dbReference>
<dbReference type="CDD" id="cd05483">
    <property type="entry name" value="retropepsin_like_bacteria"/>
    <property type="match status" value="1"/>
</dbReference>
<dbReference type="EMBL" id="CP001699">
    <property type="protein sequence ID" value="ACU60935.1"/>
    <property type="molecule type" value="Genomic_DNA"/>
</dbReference>
<protein>
    <recommendedName>
        <fullName evidence="4">Aspartyl protease</fullName>
    </recommendedName>
</protein>
<gene>
    <name evidence="2" type="ordered locus">Cpin_3468</name>
</gene>